<gene>
    <name evidence="4" type="ORF">BJ085DRAFT_24787</name>
</gene>
<dbReference type="InterPro" id="IPR035979">
    <property type="entry name" value="RBD_domain_sf"/>
</dbReference>
<keyword evidence="1 2" id="KW-0694">RNA-binding</keyword>
<dbReference type="InterPro" id="IPR000504">
    <property type="entry name" value="RRM_dom"/>
</dbReference>
<dbReference type="EMBL" id="ML002506">
    <property type="protein sequence ID" value="RKP37352.1"/>
    <property type="molecule type" value="Genomic_DNA"/>
</dbReference>
<dbReference type="Pfam" id="PF00076">
    <property type="entry name" value="RRM_1"/>
    <property type="match status" value="1"/>
</dbReference>
<evidence type="ECO:0000313" key="5">
    <source>
        <dbReference type="Proteomes" id="UP000268162"/>
    </source>
</evidence>
<evidence type="ECO:0000259" key="3">
    <source>
        <dbReference type="PROSITE" id="PS50102"/>
    </source>
</evidence>
<dbReference type="PROSITE" id="PS50102">
    <property type="entry name" value="RRM"/>
    <property type="match status" value="1"/>
</dbReference>
<evidence type="ECO:0000313" key="4">
    <source>
        <dbReference type="EMBL" id="RKP37352.1"/>
    </source>
</evidence>
<proteinExistence type="predicted"/>
<feature type="domain" description="RRM" evidence="3">
    <location>
        <begin position="17"/>
        <end position="98"/>
    </location>
</feature>
<evidence type="ECO:0000256" key="2">
    <source>
        <dbReference type="PROSITE-ProRule" id="PRU00176"/>
    </source>
</evidence>
<protein>
    <recommendedName>
        <fullName evidence="3">RRM domain-containing protein</fullName>
    </recommendedName>
</protein>
<sequence>MPEKPTAAKKDAPLSETRLYIGNLDPSVDEYTILKLFEPLGRIKEFNFLFHQHGPKSGQPRGYCFLEYESPQATWRAIRALHNYRLKNRPLVVSTASVSI</sequence>
<dbReference type="GO" id="GO:0003723">
    <property type="term" value="F:RNA binding"/>
    <property type="evidence" value="ECO:0007669"/>
    <property type="project" value="UniProtKB-UniRule"/>
</dbReference>
<accession>A0A4P9ZWW0</accession>
<dbReference type="PANTHER" id="PTHR21245">
    <property type="entry name" value="HETEROGENEOUS NUCLEAR RIBONUCLEOPROTEIN"/>
    <property type="match status" value="1"/>
</dbReference>
<dbReference type="InterPro" id="IPR012677">
    <property type="entry name" value="Nucleotide-bd_a/b_plait_sf"/>
</dbReference>
<evidence type="ECO:0000256" key="1">
    <source>
        <dbReference type="ARBA" id="ARBA00022884"/>
    </source>
</evidence>
<dbReference type="STRING" id="215637.A0A4P9ZWW0"/>
<keyword evidence="5" id="KW-1185">Reference proteome</keyword>
<dbReference type="SMART" id="SM00360">
    <property type="entry name" value="RRM"/>
    <property type="match status" value="1"/>
</dbReference>
<name>A0A4P9ZWW0_9FUNG</name>
<dbReference type="SUPFAM" id="SSF54928">
    <property type="entry name" value="RNA-binding domain, RBD"/>
    <property type="match status" value="1"/>
</dbReference>
<reference evidence="5" key="1">
    <citation type="journal article" date="2018" name="Nat. Microbiol.">
        <title>Leveraging single-cell genomics to expand the fungal tree of life.</title>
        <authorList>
            <person name="Ahrendt S.R."/>
            <person name="Quandt C.A."/>
            <person name="Ciobanu D."/>
            <person name="Clum A."/>
            <person name="Salamov A."/>
            <person name="Andreopoulos B."/>
            <person name="Cheng J.F."/>
            <person name="Woyke T."/>
            <person name="Pelin A."/>
            <person name="Henrissat B."/>
            <person name="Reynolds N.K."/>
            <person name="Benny G.L."/>
            <person name="Smith M.E."/>
            <person name="James T.Y."/>
            <person name="Grigoriev I.V."/>
        </authorList>
    </citation>
    <scope>NUCLEOTIDE SEQUENCE [LARGE SCALE GENOMIC DNA]</scope>
    <source>
        <strain evidence="5">RSA 468</strain>
    </source>
</reference>
<dbReference type="AlphaFoldDB" id="A0A4P9ZWW0"/>
<organism evidence="4 5">
    <name type="scientific">Dimargaris cristalligena</name>
    <dbReference type="NCBI Taxonomy" id="215637"/>
    <lineage>
        <taxon>Eukaryota</taxon>
        <taxon>Fungi</taxon>
        <taxon>Fungi incertae sedis</taxon>
        <taxon>Zoopagomycota</taxon>
        <taxon>Kickxellomycotina</taxon>
        <taxon>Dimargaritomycetes</taxon>
        <taxon>Dimargaritales</taxon>
        <taxon>Dimargaritaceae</taxon>
        <taxon>Dimargaris</taxon>
    </lineage>
</organism>
<dbReference type="Proteomes" id="UP000268162">
    <property type="component" value="Unassembled WGS sequence"/>
</dbReference>
<dbReference type="Gene3D" id="3.30.70.330">
    <property type="match status" value="1"/>
</dbReference>